<dbReference type="InterPro" id="IPR047183">
    <property type="entry name" value="GDO-like"/>
</dbReference>
<dbReference type="InParanoid" id="Q0EXS6"/>
<dbReference type="SUPFAM" id="SSF51182">
    <property type="entry name" value="RmlC-like cupins"/>
    <property type="match status" value="1"/>
</dbReference>
<organism evidence="1 2">
    <name type="scientific">Mariprofundus ferrooxydans PV-1</name>
    <dbReference type="NCBI Taxonomy" id="314345"/>
    <lineage>
        <taxon>Bacteria</taxon>
        <taxon>Pseudomonadati</taxon>
        <taxon>Pseudomonadota</taxon>
        <taxon>Candidatius Mariprofundia</taxon>
        <taxon>Mariprofundales</taxon>
        <taxon>Mariprofundaceae</taxon>
        <taxon>Mariprofundus</taxon>
    </lineage>
</organism>
<dbReference type="OrthoDB" id="285029at2"/>
<reference evidence="1 2" key="1">
    <citation type="submission" date="2006-09" db="EMBL/GenBank/DDBJ databases">
        <authorList>
            <person name="Emerson D."/>
            <person name="Ferriera S."/>
            <person name="Johnson J."/>
            <person name="Kravitz S."/>
            <person name="Halpern A."/>
            <person name="Remington K."/>
            <person name="Beeson K."/>
            <person name="Tran B."/>
            <person name="Rogers Y.-H."/>
            <person name="Friedman R."/>
            <person name="Venter J.C."/>
        </authorList>
    </citation>
    <scope>NUCLEOTIDE SEQUENCE [LARGE SCALE GENOMIC DNA]</scope>
    <source>
        <strain evidence="1 2">PV-1</strain>
    </source>
</reference>
<name>Q0EXS6_9PROT</name>
<dbReference type="HOGENOM" id="CLU_044268_0_0_0"/>
<dbReference type="eggNOG" id="COG3435">
    <property type="taxonomic scope" value="Bacteria"/>
</dbReference>
<dbReference type="InterPro" id="IPR011051">
    <property type="entry name" value="RmlC_Cupin_sf"/>
</dbReference>
<dbReference type="Proteomes" id="UP000005297">
    <property type="component" value="Unassembled WGS sequence"/>
</dbReference>
<gene>
    <name evidence="1" type="ORF">SPV1_00812</name>
</gene>
<dbReference type="InterPro" id="IPR014710">
    <property type="entry name" value="RmlC-like_jellyroll"/>
</dbReference>
<evidence type="ECO:0000313" key="1">
    <source>
        <dbReference type="EMBL" id="EAU54126.1"/>
    </source>
</evidence>
<accession>Q0EXS6</accession>
<dbReference type="STRING" id="314344.AL013_00915"/>
<dbReference type="RefSeq" id="WP_009850463.1">
    <property type="nucleotide sequence ID" value="NZ_DS022295.1"/>
</dbReference>
<evidence type="ECO:0008006" key="3">
    <source>
        <dbReference type="Google" id="ProtNLM"/>
    </source>
</evidence>
<dbReference type="AlphaFoldDB" id="Q0EXS6"/>
<protein>
    <recommendedName>
        <fullName evidence="3">Gentisate 1,2-dioxygenase</fullName>
    </recommendedName>
</protein>
<dbReference type="EMBL" id="AATS01000012">
    <property type="protein sequence ID" value="EAU54126.1"/>
    <property type="molecule type" value="Genomic_DNA"/>
</dbReference>
<keyword evidence="2" id="KW-1185">Reference proteome</keyword>
<proteinExistence type="predicted"/>
<dbReference type="PANTHER" id="PTHR41517">
    <property type="entry name" value="1,2-DIOXYGENASE PROTEIN-RELATED"/>
    <property type="match status" value="1"/>
</dbReference>
<evidence type="ECO:0000313" key="2">
    <source>
        <dbReference type="Proteomes" id="UP000005297"/>
    </source>
</evidence>
<dbReference type="GO" id="GO:0051213">
    <property type="term" value="F:dioxygenase activity"/>
    <property type="evidence" value="ECO:0007669"/>
    <property type="project" value="InterPro"/>
</dbReference>
<dbReference type="Gene3D" id="2.60.120.10">
    <property type="entry name" value="Jelly Rolls"/>
    <property type="match status" value="2"/>
</dbReference>
<dbReference type="CDD" id="cd02216">
    <property type="entry name" value="cupin_GDO-like_N"/>
    <property type="match status" value="1"/>
</dbReference>
<comment type="caution">
    <text evidence="1">The sequence shown here is derived from an EMBL/GenBank/DDBJ whole genome shotgun (WGS) entry which is preliminary data.</text>
</comment>
<sequence>MNPNQQWAEQVVSWEYTAAATPDLNEVPVQPFPASLHEQGETRVIALDISAVLETPYVATAPGLLANYVRICACEQITTNVTATSEVFFVMRGSGRSETANGTITWQQGDAFTLPSNQGVTHFADEDSALYWTHDGPLLTYLGATPTAPRFKPAFYSKAYMDGEIARIREISMQQKRNRVGIILGNSDCAKTKTITHTMWSLYNLLPAGAVQKPHRHQSVALDLAVFSGPDTYTLIGKKVDENGNIIDPVKAMWATNTVFVTPPGWWHSHHNESDQDAYVFPVQDAGLHTYLRTLDIQFVR</sequence>
<dbReference type="PANTHER" id="PTHR41517:SF1">
    <property type="entry name" value="CUPIN"/>
    <property type="match status" value="1"/>
</dbReference>